<evidence type="ECO:0000256" key="2">
    <source>
        <dbReference type="SAM" id="MobiDB-lite"/>
    </source>
</evidence>
<feature type="compositionally biased region" description="Acidic residues" evidence="2">
    <location>
        <begin position="120"/>
        <end position="130"/>
    </location>
</feature>
<feature type="region of interest" description="Disordered" evidence="2">
    <location>
        <begin position="254"/>
        <end position="547"/>
    </location>
</feature>
<dbReference type="AlphaFoldDB" id="A0A086KR07"/>
<organism evidence="3 4">
    <name type="scientific">Toxoplasma gondii GAB2-2007-GAL-DOM2</name>
    <dbReference type="NCBI Taxonomy" id="1130820"/>
    <lineage>
        <taxon>Eukaryota</taxon>
        <taxon>Sar</taxon>
        <taxon>Alveolata</taxon>
        <taxon>Apicomplexa</taxon>
        <taxon>Conoidasida</taxon>
        <taxon>Coccidia</taxon>
        <taxon>Eucoccidiorida</taxon>
        <taxon>Eimeriorina</taxon>
        <taxon>Sarcocystidae</taxon>
        <taxon>Toxoplasma</taxon>
    </lineage>
</organism>
<feature type="compositionally biased region" description="Basic and acidic residues" evidence="2">
    <location>
        <begin position="186"/>
        <end position="201"/>
    </location>
</feature>
<proteinExistence type="predicted"/>
<feature type="repeat" description="TPR" evidence="1">
    <location>
        <begin position="549"/>
        <end position="582"/>
    </location>
</feature>
<dbReference type="PANTHER" id="PTHR46014:SF1">
    <property type="entry name" value="TETRATRICOPEPTIDE REPEAT PROTEIN 1"/>
    <property type="match status" value="1"/>
</dbReference>
<dbReference type="InterPro" id="IPR052769">
    <property type="entry name" value="TPR_domain_protein"/>
</dbReference>
<gene>
    <name evidence="3" type="ORF">TGDOM2_247000</name>
</gene>
<dbReference type="OrthoDB" id="332465at2759"/>
<feature type="compositionally biased region" description="Basic and acidic residues" evidence="2">
    <location>
        <begin position="640"/>
        <end position="666"/>
    </location>
</feature>
<feature type="compositionally biased region" description="Acidic residues" evidence="2">
    <location>
        <begin position="496"/>
        <end position="509"/>
    </location>
</feature>
<feature type="compositionally biased region" description="Low complexity" evidence="2">
    <location>
        <begin position="437"/>
        <end position="449"/>
    </location>
</feature>
<dbReference type="EMBL" id="AHZU02000244">
    <property type="protein sequence ID" value="KFG46825.1"/>
    <property type="molecule type" value="Genomic_DNA"/>
</dbReference>
<feature type="compositionally biased region" description="Basic and acidic residues" evidence="2">
    <location>
        <begin position="605"/>
        <end position="614"/>
    </location>
</feature>
<sequence>MVFLIIVFSLTLAVLVGWVLQRQLHTIFTSSISTFFLPLYGGPKTTSSTEKAEGGSCAASAETTLKTGSEPQVAVKGSEKGANGRGRTLLETVVGDEEELEAAVAGGVRMATLVATGEEKEPEDAEEEEERPQSKKASDAEREERNAVIFSDCADTPGTSVLSFSSLQKASLTDKQRGEGQCAQDAGEKHGDSERNRRHQSDVFPSPPSSGPASPREAPDAPLLADEDIACLTPAEESFLLEQDRRIRGCFKYDHAESRPSSSSTSSSFRVSSPLQSRSDPSSLLPSGSAHVTKSECPRAPPVLAAPTSSLNEEPQEGAPESQGRGEKEAEKHFSNLRDTVEARSPSQRSTSAAPSPSNAGASTEIGELNSTATASGTREVGEAKPKAAVSEENLESSLCQESQDESEPKVAADPVASHEGEEDGVAEAECEDTPQGEARNARGAAENEPATAPLLGEENEKAATEESVHAVGSVVEVEDDQVKQERGGFPRECVGGEEGDDEREDEEENNPKVEDLGEVFPEERQDPPRFEEVEDEKKDEEDLEDKTAAELKELGNQKFREGKYEAALDIYTQALDRLDEEEDDWLDEFDAAMQDKEDELEAAENIRYERSLRGEAPNGEHGAEDQKLFKDAREEEEARETKETNDDAKGTEEDAPEQRGAREDSVAQAAVQKGHDSADEKETCEKGGSPEKEDISEKEETREKEEKSGDEEHLLTEAEFLAFKEKKEKEREAMALEFNQLRAVLLSNRGACHLHGKCWEAVVADCTEAIQCDPSYAKAYLRRFTANEALTKWHDAAADINKAIELDPSLEARYRSDQQRVKKKSEAQFEKEKEEMIGKLKDFGNFVLGKVGLSLDNFKVEQNPDTGAYNISFQQNAQPPAGAAASQ</sequence>
<feature type="compositionally biased region" description="Basic and acidic residues" evidence="2">
    <location>
        <begin position="622"/>
        <end position="634"/>
    </location>
</feature>
<feature type="compositionally biased region" description="Basic and acidic residues" evidence="2">
    <location>
        <begin position="674"/>
        <end position="714"/>
    </location>
</feature>
<keyword evidence="1" id="KW-0802">TPR repeat</keyword>
<feature type="compositionally biased region" description="Acidic residues" evidence="2">
    <location>
        <begin position="594"/>
        <end position="603"/>
    </location>
</feature>
<feature type="compositionally biased region" description="Acidic residues" evidence="2">
    <location>
        <begin position="533"/>
        <end position="545"/>
    </location>
</feature>
<feature type="compositionally biased region" description="Basic and acidic residues" evidence="2">
    <location>
        <begin position="510"/>
        <end position="532"/>
    </location>
</feature>
<feature type="region of interest" description="Disordered" evidence="2">
    <location>
        <begin position="594"/>
        <end position="714"/>
    </location>
</feature>
<evidence type="ECO:0000313" key="4">
    <source>
        <dbReference type="Proteomes" id="UP000028837"/>
    </source>
</evidence>
<feature type="compositionally biased region" description="Acidic residues" evidence="2">
    <location>
        <begin position="421"/>
        <end position="435"/>
    </location>
</feature>
<feature type="compositionally biased region" description="Low complexity" evidence="2">
    <location>
        <begin position="259"/>
        <end position="289"/>
    </location>
</feature>
<dbReference type="PANTHER" id="PTHR46014">
    <property type="entry name" value="TETRATRICOPEPTIDE REPEAT PROTEIN 1"/>
    <property type="match status" value="1"/>
</dbReference>
<feature type="compositionally biased region" description="Basic and acidic residues" evidence="2">
    <location>
        <begin position="324"/>
        <end position="342"/>
    </location>
</feature>
<feature type="region of interest" description="Disordered" evidence="2">
    <location>
        <begin position="168"/>
        <end position="229"/>
    </location>
</feature>
<name>A0A086KR07_TOXGO</name>
<feature type="compositionally biased region" description="Basic and acidic residues" evidence="2">
    <location>
        <begin position="131"/>
        <end position="143"/>
    </location>
</feature>
<evidence type="ECO:0000256" key="1">
    <source>
        <dbReference type="PROSITE-ProRule" id="PRU00339"/>
    </source>
</evidence>
<protein>
    <submittedName>
        <fullName evidence="3">Tetratricopeptide repeat-containing protein</fullName>
    </submittedName>
</protein>
<dbReference type="SMART" id="SM00028">
    <property type="entry name" value="TPR"/>
    <property type="match status" value="3"/>
</dbReference>
<dbReference type="InterPro" id="IPR011990">
    <property type="entry name" value="TPR-like_helical_dom_sf"/>
</dbReference>
<dbReference type="InterPro" id="IPR019734">
    <property type="entry name" value="TPR_rpt"/>
</dbReference>
<feature type="region of interest" description="Disordered" evidence="2">
    <location>
        <begin position="116"/>
        <end position="143"/>
    </location>
</feature>
<feature type="compositionally biased region" description="Basic and acidic residues" evidence="2">
    <location>
        <begin position="481"/>
        <end position="490"/>
    </location>
</feature>
<evidence type="ECO:0000313" key="3">
    <source>
        <dbReference type="EMBL" id="KFG46825.1"/>
    </source>
</evidence>
<dbReference type="VEuPathDB" id="ToxoDB:TGDOM2_247000"/>
<dbReference type="SUPFAM" id="SSF48452">
    <property type="entry name" value="TPR-like"/>
    <property type="match status" value="1"/>
</dbReference>
<accession>A0A086KR07</accession>
<feature type="compositionally biased region" description="Low complexity" evidence="2">
    <location>
        <begin position="350"/>
        <end position="364"/>
    </location>
</feature>
<comment type="caution">
    <text evidence="3">The sequence shown here is derived from an EMBL/GenBank/DDBJ whole genome shotgun (WGS) entry which is preliminary data.</text>
</comment>
<dbReference type="PROSITE" id="PS50005">
    <property type="entry name" value="TPR"/>
    <property type="match status" value="1"/>
</dbReference>
<feature type="compositionally biased region" description="Basic and acidic residues" evidence="2">
    <location>
        <begin position="459"/>
        <end position="469"/>
    </location>
</feature>
<reference evidence="3 4" key="1">
    <citation type="submission" date="2014-02" db="EMBL/GenBank/DDBJ databases">
        <authorList>
            <person name="Sibley D."/>
            <person name="Venepally P."/>
            <person name="Karamycheva S."/>
            <person name="Hadjithomas M."/>
            <person name="Khan A."/>
            <person name="Brunk B."/>
            <person name="Roos D."/>
            <person name="Caler E."/>
            <person name="Lorenzi H."/>
        </authorList>
    </citation>
    <scope>NUCLEOTIDE SEQUENCE [LARGE SCALE GENOMIC DNA]</scope>
    <source>
        <strain evidence="3 4">GAB2-2007-GAL-DOM2</strain>
    </source>
</reference>
<dbReference type="Proteomes" id="UP000028837">
    <property type="component" value="Unassembled WGS sequence"/>
</dbReference>
<dbReference type="Gene3D" id="1.25.40.10">
    <property type="entry name" value="Tetratricopeptide repeat domain"/>
    <property type="match status" value="2"/>
</dbReference>